<dbReference type="InterPro" id="IPR036291">
    <property type="entry name" value="NAD(P)-bd_dom_sf"/>
</dbReference>
<dbReference type="GO" id="GO:0016491">
    <property type="term" value="F:oxidoreductase activity"/>
    <property type="evidence" value="ECO:0007669"/>
    <property type="project" value="UniProtKB-KW"/>
</dbReference>
<dbReference type="Proteomes" id="UP000646426">
    <property type="component" value="Unassembled WGS sequence"/>
</dbReference>
<dbReference type="InterPro" id="IPR050463">
    <property type="entry name" value="Gfo/Idh/MocA_oxidrdct_glycsds"/>
</dbReference>
<evidence type="ECO:0000259" key="2">
    <source>
        <dbReference type="Pfam" id="PF01408"/>
    </source>
</evidence>
<dbReference type="SUPFAM" id="SSF55347">
    <property type="entry name" value="Glyceraldehyde-3-phosphate dehydrogenase-like, C-terminal domain"/>
    <property type="match status" value="1"/>
</dbReference>
<dbReference type="InterPro" id="IPR000683">
    <property type="entry name" value="Gfo/Idh/MocA-like_OxRdtase_N"/>
</dbReference>
<dbReference type="InterPro" id="IPR055170">
    <property type="entry name" value="GFO_IDH_MocA-like_dom"/>
</dbReference>
<dbReference type="Gene3D" id="3.30.360.10">
    <property type="entry name" value="Dihydrodipicolinate Reductase, domain 2"/>
    <property type="match status" value="1"/>
</dbReference>
<protein>
    <submittedName>
        <fullName evidence="4">Oxidoreductase</fullName>
    </submittedName>
</protein>
<evidence type="ECO:0000259" key="3">
    <source>
        <dbReference type="Pfam" id="PF22725"/>
    </source>
</evidence>
<dbReference type="AlphaFoldDB" id="A0A918W4W9"/>
<keyword evidence="5" id="KW-1185">Reference proteome</keyword>
<gene>
    <name evidence="4" type="ORF">GCM10007067_06100</name>
</gene>
<sequence>MIGCGAVTEVKSGPAFQLAEGSALVAVATRRAEAARDYAHRHGVPAAFESIDALIASDDVDAVYIATPPASHLELALKVARAGKPCCVEKPMALNHAQCVEMVEAFEARGLPLFVSYYRRSLPRFSRVKHWLDEGRIGEVRDVRWHLVKPPSPRDLAGEPNWRTDPDASPGGYFSDLASHGLDLLQHLLGDIEAVCGWAVNQQGLYRAEDAVVASWRFASGALGSGSWNFGGSERRDDVEIIGARGSIRFSVFDDVPLHLWVDGVEISESIEHPTNIQLHHVANMIRHLRGDARHPALGVEAAKTSRVMDRILGAC</sequence>
<proteinExistence type="predicted"/>
<feature type="domain" description="Gfo/Idh/MocA-like oxidoreductase N-terminal" evidence="2">
    <location>
        <begin position="1"/>
        <end position="116"/>
    </location>
</feature>
<dbReference type="SUPFAM" id="SSF51735">
    <property type="entry name" value="NAD(P)-binding Rossmann-fold domains"/>
    <property type="match status" value="1"/>
</dbReference>
<reference evidence="4" key="2">
    <citation type="submission" date="2020-09" db="EMBL/GenBank/DDBJ databases">
        <authorList>
            <person name="Sun Q."/>
            <person name="Kim S."/>
        </authorList>
    </citation>
    <scope>NUCLEOTIDE SEQUENCE</scope>
    <source>
        <strain evidence="4">KCTC 23077</strain>
    </source>
</reference>
<dbReference type="Pfam" id="PF22725">
    <property type="entry name" value="GFO_IDH_MocA_C3"/>
    <property type="match status" value="1"/>
</dbReference>
<evidence type="ECO:0000313" key="4">
    <source>
        <dbReference type="EMBL" id="GHA72393.1"/>
    </source>
</evidence>
<organism evidence="4 5">
    <name type="scientific">Cognatilysobacter bugurensis</name>
    <dbReference type="NCBI Taxonomy" id="543356"/>
    <lineage>
        <taxon>Bacteria</taxon>
        <taxon>Pseudomonadati</taxon>
        <taxon>Pseudomonadota</taxon>
        <taxon>Gammaproteobacteria</taxon>
        <taxon>Lysobacterales</taxon>
        <taxon>Lysobacteraceae</taxon>
        <taxon>Cognatilysobacter</taxon>
    </lineage>
</organism>
<feature type="domain" description="GFO/IDH/MocA-like oxidoreductase" evidence="3">
    <location>
        <begin position="125"/>
        <end position="249"/>
    </location>
</feature>
<dbReference type="GO" id="GO:0000166">
    <property type="term" value="F:nucleotide binding"/>
    <property type="evidence" value="ECO:0007669"/>
    <property type="project" value="InterPro"/>
</dbReference>
<dbReference type="Pfam" id="PF01408">
    <property type="entry name" value="GFO_IDH_MocA"/>
    <property type="match status" value="1"/>
</dbReference>
<name>A0A918W4W9_9GAMM</name>
<comment type="caution">
    <text evidence="4">The sequence shown here is derived from an EMBL/GenBank/DDBJ whole genome shotgun (WGS) entry which is preliminary data.</text>
</comment>
<accession>A0A918W4W9</accession>
<evidence type="ECO:0000256" key="1">
    <source>
        <dbReference type="ARBA" id="ARBA00023002"/>
    </source>
</evidence>
<dbReference type="EMBL" id="BMYD01000001">
    <property type="protein sequence ID" value="GHA72393.1"/>
    <property type="molecule type" value="Genomic_DNA"/>
</dbReference>
<dbReference type="PANTHER" id="PTHR43818">
    <property type="entry name" value="BCDNA.GH03377"/>
    <property type="match status" value="1"/>
</dbReference>
<evidence type="ECO:0000313" key="5">
    <source>
        <dbReference type="Proteomes" id="UP000646426"/>
    </source>
</evidence>
<reference evidence="4" key="1">
    <citation type="journal article" date="2014" name="Int. J. Syst. Evol. Microbiol.">
        <title>Complete genome sequence of Corynebacterium casei LMG S-19264T (=DSM 44701T), isolated from a smear-ripened cheese.</title>
        <authorList>
            <consortium name="US DOE Joint Genome Institute (JGI-PGF)"/>
            <person name="Walter F."/>
            <person name="Albersmeier A."/>
            <person name="Kalinowski J."/>
            <person name="Ruckert C."/>
        </authorList>
    </citation>
    <scope>NUCLEOTIDE SEQUENCE</scope>
    <source>
        <strain evidence="4">KCTC 23077</strain>
    </source>
</reference>
<dbReference type="PANTHER" id="PTHR43818:SF11">
    <property type="entry name" value="BCDNA.GH03377"/>
    <property type="match status" value="1"/>
</dbReference>
<keyword evidence="1" id="KW-0560">Oxidoreductase</keyword>
<dbReference type="Gene3D" id="3.40.50.720">
    <property type="entry name" value="NAD(P)-binding Rossmann-like Domain"/>
    <property type="match status" value="1"/>
</dbReference>